<sequence>MLFFPPQVFSIVGDPPPALHYLPAGGRRRPPFSLFSSLSLPLYLFPFLSLLLSPAALPRRPPHHRWGWDGGAPGCLGWGGREPGREREKGGKERERGGQGVVGGGGCRGVGWGLAGEGHGREEKIEKGDEKEGVAGGRPAGAGTGGGGAGSGSPPERGEERERGREREEKREKGGSPAPAGRGWGRWWWAGGESLASGVDLLYQSPATEKTLGGNDNVR</sequence>
<evidence type="ECO:0000313" key="3">
    <source>
        <dbReference type="Proteomes" id="UP001187192"/>
    </source>
</evidence>
<evidence type="ECO:0000256" key="1">
    <source>
        <dbReference type="SAM" id="MobiDB-lite"/>
    </source>
</evidence>
<proteinExistence type="predicted"/>
<protein>
    <submittedName>
        <fullName evidence="2">Uncharacterized protein</fullName>
    </submittedName>
</protein>
<accession>A0AA88CJX1</accession>
<feature type="region of interest" description="Disordered" evidence="1">
    <location>
        <begin position="71"/>
        <end position="187"/>
    </location>
</feature>
<evidence type="ECO:0000313" key="2">
    <source>
        <dbReference type="EMBL" id="GMN24098.1"/>
    </source>
</evidence>
<comment type="caution">
    <text evidence="2">The sequence shown here is derived from an EMBL/GenBank/DDBJ whole genome shotgun (WGS) entry which is preliminary data.</text>
</comment>
<reference evidence="2" key="1">
    <citation type="submission" date="2023-07" db="EMBL/GenBank/DDBJ databases">
        <title>draft genome sequence of fig (Ficus carica).</title>
        <authorList>
            <person name="Takahashi T."/>
            <person name="Nishimura K."/>
        </authorList>
    </citation>
    <scope>NUCLEOTIDE SEQUENCE</scope>
</reference>
<feature type="compositionally biased region" description="Gly residues" evidence="1">
    <location>
        <begin position="71"/>
        <end position="81"/>
    </location>
</feature>
<feature type="compositionally biased region" description="Low complexity" evidence="1">
    <location>
        <begin position="175"/>
        <end position="187"/>
    </location>
</feature>
<feature type="compositionally biased region" description="Basic and acidic residues" evidence="1">
    <location>
        <begin position="118"/>
        <end position="133"/>
    </location>
</feature>
<dbReference type="Proteomes" id="UP001187192">
    <property type="component" value="Unassembled WGS sequence"/>
</dbReference>
<feature type="compositionally biased region" description="Gly residues" evidence="1">
    <location>
        <begin position="98"/>
        <end position="117"/>
    </location>
</feature>
<keyword evidence="3" id="KW-1185">Reference proteome</keyword>
<feature type="compositionally biased region" description="Gly residues" evidence="1">
    <location>
        <begin position="134"/>
        <end position="151"/>
    </location>
</feature>
<name>A0AA88CJX1_FICCA</name>
<feature type="compositionally biased region" description="Basic and acidic residues" evidence="1">
    <location>
        <begin position="82"/>
        <end position="97"/>
    </location>
</feature>
<dbReference type="EMBL" id="BTGU01000001">
    <property type="protein sequence ID" value="GMN24098.1"/>
    <property type="molecule type" value="Genomic_DNA"/>
</dbReference>
<dbReference type="AlphaFoldDB" id="A0AA88CJX1"/>
<organism evidence="2 3">
    <name type="scientific">Ficus carica</name>
    <name type="common">Common fig</name>
    <dbReference type="NCBI Taxonomy" id="3494"/>
    <lineage>
        <taxon>Eukaryota</taxon>
        <taxon>Viridiplantae</taxon>
        <taxon>Streptophyta</taxon>
        <taxon>Embryophyta</taxon>
        <taxon>Tracheophyta</taxon>
        <taxon>Spermatophyta</taxon>
        <taxon>Magnoliopsida</taxon>
        <taxon>eudicotyledons</taxon>
        <taxon>Gunneridae</taxon>
        <taxon>Pentapetalae</taxon>
        <taxon>rosids</taxon>
        <taxon>fabids</taxon>
        <taxon>Rosales</taxon>
        <taxon>Moraceae</taxon>
        <taxon>Ficeae</taxon>
        <taxon>Ficus</taxon>
    </lineage>
</organism>
<gene>
    <name evidence="2" type="ORF">TIFTF001_000419</name>
</gene>
<feature type="compositionally biased region" description="Basic and acidic residues" evidence="1">
    <location>
        <begin position="156"/>
        <end position="174"/>
    </location>
</feature>